<protein>
    <recommendedName>
        <fullName evidence="1">N-acetyltransferase domain-containing protein</fullName>
    </recommendedName>
</protein>
<dbReference type="KEGG" id="hdi:HDIA_1197"/>
<dbReference type="GO" id="GO:0016747">
    <property type="term" value="F:acyltransferase activity, transferring groups other than amino-acyl groups"/>
    <property type="evidence" value="ECO:0007669"/>
    <property type="project" value="InterPro"/>
</dbReference>
<evidence type="ECO:0000313" key="3">
    <source>
        <dbReference type="Proteomes" id="UP000223606"/>
    </source>
</evidence>
<organism evidence="2 3">
    <name type="scientific">Hartmannibacter diazotrophicus</name>
    <dbReference type="NCBI Taxonomy" id="1482074"/>
    <lineage>
        <taxon>Bacteria</taxon>
        <taxon>Pseudomonadati</taxon>
        <taxon>Pseudomonadota</taxon>
        <taxon>Alphaproteobacteria</taxon>
        <taxon>Hyphomicrobiales</taxon>
        <taxon>Pleomorphomonadaceae</taxon>
        <taxon>Hartmannibacter</taxon>
    </lineage>
</organism>
<dbReference type="AlphaFoldDB" id="A0A2C9D3K4"/>
<reference evidence="3" key="1">
    <citation type="submission" date="2017-09" db="EMBL/GenBank/DDBJ databases">
        <title>Genome sequence of Nannocystis excedens DSM 71.</title>
        <authorList>
            <person name="Blom J."/>
        </authorList>
    </citation>
    <scope>NUCLEOTIDE SEQUENCE [LARGE SCALE GENOMIC DNA]</scope>
    <source>
        <strain evidence="3">type strain: E19</strain>
    </source>
</reference>
<dbReference type="InterPro" id="IPR016181">
    <property type="entry name" value="Acyl_CoA_acyltransferase"/>
</dbReference>
<dbReference type="SUPFAM" id="SSF55729">
    <property type="entry name" value="Acyl-CoA N-acyltransferases (Nat)"/>
    <property type="match status" value="1"/>
</dbReference>
<dbReference type="EMBL" id="LT960614">
    <property type="protein sequence ID" value="SON54738.1"/>
    <property type="molecule type" value="Genomic_DNA"/>
</dbReference>
<proteinExistence type="predicted"/>
<feature type="domain" description="N-acetyltransferase" evidence="1">
    <location>
        <begin position="19"/>
        <end position="150"/>
    </location>
</feature>
<dbReference type="Gene3D" id="3.40.630.30">
    <property type="match status" value="1"/>
</dbReference>
<evidence type="ECO:0000259" key="1">
    <source>
        <dbReference type="Pfam" id="PF13302"/>
    </source>
</evidence>
<dbReference type="Proteomes" id="UP000223606">
    <property type="component" value="Chromosome 1"/>
</dbReference>
<sequence>MNAAIGQIARQDDPGAGELCFVPLSQVKQHDIIALMNNDTVGRQLPLLAGEFSSDACKAFLSAKQKLWDDHGFGPWAFLIKGEFAGWGGLQPEQGEADFALILHPDFWGWGRRIFERVKHQAFGEMKRDSITILLPPTRSNSRAVTRLGFVEDGEVTVDGERFRRFRLRKTG</sequence>
<evidence type="ECO:0000313" key="2">
    <source>
        <dbReference type="EMBL" id="SON54738.1"/>
    </source>
</evidence>
<dbReference type="Pfam" id="PF13302">
    <property type="entry name" value="Acetyltransf_3"/>
    <property type="match status" value="1"/>
</dbReference>
<name>A0A2C9D3K4_9HYPH</name>
<dbReference type="RefSeq" id="WP_197708106.1">
    <property type="nucleotide sequence ID" value="NZ_LT960614.1"/>
</dbReference>
<keyword evidence="3" id="KW-1185">Reference proteome</keyword>
<accession>A0A2C9D3K4</accession>
<dbReference type="InterPro" id="IPR000182">
    <property type="entry name" value="GNAT_dom"/>
</dbReference>
<gene>
    <name evidence="2" type="ORF">HDIA_1197</name>
</gene>